<gene>
    <name evidence="1" type="ORF">OHJ16_16280</name>
</gene>
<dbReference type="InterPro" id="IPR015424">
    <property type="entry name" value="PyrdxlP-dep_Trfase"/>
</dbReference>
<evidence type="ECO:0000313" key="2">
    <source>
        <dbReference type="Proteomes" id="UP001072034"/>
    </source>
</evidence>
<dbReference type="Proteomes" id="UP001072034">
    <property type="component" value="Unassembled WGS sequence"/>
</dbReference>
<dbReference type="EMBL" id="JAPTMY010000070">
    <property type="protein sequence ID" value="MCZ0859589.1"/>
    <property type="molecule type" value="Genomic_DNA"/>
</dbReference>
<proteinExistence type="predicted"/>
<name>A0ABT4ICV2_9ACTO</name>
<feature type="non-terminal residue" evidence="1">
    <location>
        <position position="1"/>
    </location>
</feature>
<dbReference type="SUPFAM" id="SSF53383">
    <property type="entry name" value="PLP-dependent transferases"/>
    <property type="match status" value="1"/>
</dbReference>
<reference evidence="1" key="1">
    <citation type="submission" date="2022-10" db="EMBL/GenBank/DDBJ databases">
        <title>Genome sequence of Actinomyces israelii ATCC 10048.</title>
        <authorList>
            <person name="Watt R.M."/>
            <person name="Tong W.M."/>
        </authorList>
    </citation>
    <scope>NUCLEOTIDE SEQUENCE</scope>
    <source>
        <strain evidence="1">ATCC 10048</strain>
    </source>
</reference>
<evidence type="ECO:0000313" key="1">
    <source>
        <dbReference type="EMBL" id="MCZ0859589.1"/>
    </source>
</evidence>
<comment type="caution">
    <text evidence="1">The sequence shown here is derived from an EMBL/GenBank/DDBJ whole genome shotgun (WGS) entry which is preliminary data.</text>
</comment>
<keyword evidence="2" id="KW-1185">Reference proteome</keyword>
<accession>A0ABT4ICV2</accession>
<organism evidence="1 2">
    <name type="scientific">Actinomyces israelii</name>
    <dbReference type="NCBI Taxonomy" id="1659"/>
    <lineage>
        <taxon>Bacteria</taxon>
        <taxon>Bacillati</taxon>
        <taxon>Actinomycetota</taxon>
        <taxon>Actinomycetes</taxon>
        <taxon>Actinomycetales</taxon>
        <taxon>Actinomycetaceae</taxon>
        <taxon>Actinomyces</taxon>
    </lineage>
</organism>
<sequence>CRIAARHEAAIESALTPVPASARTVALLEGLGPRGLRPRARAARRLRERLDAGLRARGLRVVNPVSAGCVALGAAGPDGGPAGALGAVEEALARAGLWGPVSWSDPDAGARAWPSVVTVPTDEPGRVEELAGLVGAALDED</sequence>
<protein>
    <submittedName>
        <fullName evidence="1">Uncharacterized protein</fullName>
    </submittedName>
</protein>